<dbReference type="InterPro" id="IPR003439">
    <property type="entry name" value="ABC_transporter-like_ATP-bd"/>
</dbReference>
<organism evidence="5 7">
    <name type="scientific">Brevibacillus composti</name>
    <dbReference type="NCBI Taxonomy" id="2796470"/>
    <lineage>
        <taxon>Bacteria</taxon>
        <taxon>Bacillati</taxon>
        <taxon>Bacillota</taxon>
        <taxon>Bacilli</taxon>
        <taxon>Bacillales</taxon>
        <taxon>Paenibacillaceae</taxon>
        <taxon>Brevibacillus</taxon>
    </lineage>
</organism>
<dbReference type="Pfam" id="PF00005">
    <property type="entry name" value="ABC_tran"/>
    <property type="match status" value="1"/>
</dbReference>
<evidence type="ECO:0000256" key="1">
    <source>
        <dbReference type="ARBA" id="ARBA00022448"/>
    </source>
</evidence>
<feature type="domain" description="ABC transporter" evidence="4">
    <location>
        <begin position="2"/>
        <end position="225"/>
    </location>
</feature>
<dbReference type="PROSITE" id="PS50893">
    <property type="entry name" value="ABC_TRANSPORTER_2"/>
    <property type="match status" value="1"/>
</dbReference>
<dbReference type="Gene3D" id="3.40.50.300">
    <property type="entry name" value="P-loop containing nucleotide triphosphate hydrolases"/>
    <property type="match status" value="1"/>
</dbReference>
<evidence type="ECO:0000256" key="3">
    <source>
        <dbReference type="ARBA" id="ARBA00022840"/>
    </source>
</evidence>
<dbReference type="InterPro" id="IPR051782">
    <property type="entry name" value="ABC_Transporter_VariousFunc"/>
</dbReference>
<evidence type="ECO:0000313" key="5">
    <source>
        <dbReference type="EMBL" id="QQE74329.1"/>
    </source>
</evidence>
<dbReference type="AlphaFoldDB" id="A0A7T5EKJ6"/>
<gene>
    <name evidence="5" type="ORF">JD108_21320</name>
    <name evidence="6" type="ORF">KDJ56_21255</name>
</gene>
<dbReference type="GO" id="GO:0005524">
    <property type="term" value="F:ATP binding"/>
    <property type="evidence" value="ECO:0007669"/>
    <property type="project" value="UniProtKB-KW"/>
</dbReference>
<evidence type="ECO:0000256" key="2">
    <source>
        <dbReference type="ARBA" id="ARBA00022741"/>
    </source>
</evidence>
<reference evidence="5 7" key="1">
    <citation type="submission" date="2020-12" db="EMBL/GenBank/DDBJ databases">
        <title>strain FJAT-54423T represents a novel species of the genus Brevibacillus.</title>
        <authorList>
            <person name="Tang R."/>
        </authorList>
    </citation>
    <scope>NUCLEOTIDE SEQUENCE [LARGE SCALE GENOMIC DNA]</scope>
    <source>
        <strain evidence="5 7">FJAT-54423</strain>
    </source>
</reference>
<protein>
    <submittedName>
        <fullName evidence="5">ABC transporter ATP-binding protein</fullName>
    </submittedName>
</protein>
<accession>A0A7T5EKJ6</accession>
<sequence length="236" mass="26038">MLTLERITGGYTAARPAIHDISFTVQAGEIVGLIGLNGAGKSTILKHVLGFLQPTSGSISFATDKEPLIAYVPETPELYEELTLWEHLQFMAHAYQLEDQQFEERARQLLDLFRLTARADHFPGSFSKGMRQKVMILCAFLVKPDVLVVDEPFVGLDPLATETLLDQLTALKKEGTAILLSTHVLALAETYVDRFVVVHEGKIALHGTLAQMQSQAQLPQASLDQLFLACVRGVRP</sequence>
<dbReference type="PANTHER" id="PTHR42939:SF2">
    <property type="entry name" value="ABC-TYPE TRANSPORTER ATP-BINDING PROTEIN ECSA"/>
    <property type="match status" value="1"/>
</dbReference>
<proteinExistence type="predicted"/>
<dbReference type="PROSITE" id="PS00211">
    <property type="entry name" value="ABC_TRANSPORTER_1"/>
    <property type="match status" value="1"/>
</dbReference>
<dbReference type="CDD" id="cd03230">
    <property type="entry name" value="ABC_DR_subfamily_A"/>
    <property type="match status" value="1"/>
</dbReference>
<dbReference type="SUPFAM" id="SSF52540">
    <property type="entry name" value="P-loop containing nucleoside triphosphate hydrolases"/>
    <property type="match status" value="1"/>
</dbReference>
<evidence type="ECO:0000259" key="4">
    <source>
        <dbReference type="PROSITE" id="PS50893"/>
    </source>
</evidence>
<keyword evidence="2" id="KW-0547">Nucleotide-binding</keyword>
<dbReference type="SMART" id="SM00382">
    <property type="entry name" value="AAA"/>
    <property type="match status" value="1"/>
</dbReference>
<evidence type="ECO:0000313" key="7">
    <source>
        <dbReference type="Proteomes" id="UP000595847"/>
    </source>
</evidence>
<dbReference type="InterPro" id="IPR003593">
    <property type="entry name" value="AAA+_ATPase"/>
</dbReference>
<dbReference type="GO" id="GO:0016887">
    <property type="term" value="F:ATP hydrolysis activity"/>
    <property type="evidence" value="ECO:0007669"/>
    <property type="project" value="InterPro"/>
</dbReference>
<keyword evidence="1" id="KW-0813">Transport</keyword>
<dbReference type="InterPro" id="IPR017871">
    <property type="entry name" value="ABC_transporter-like_CS"/>
</dbReference>
<dbReference type="EMBL" id="CP066308">
    <property type="protein sequence ID" value="QQE74329.1"/>
    <property type="molecule type" value="Genomic_DNA"/>
</dbReference>
<dbReference type="PANTHER" id="PTHR42939">
    <property type="entry name" value="ABC TRANSPORTER ATP-BINDING PROTEIN ALBC-RELATED"/>
    <property type="match status" value="1"/>
</dbReference>
<dbReference type="InterPro" id="IPR027417">
    <property type="entry name" value="P-loop_NTPase"/>
</dbReference>
<evidence type="ECO:0000313" key="8">
    <source>
        <dbReference type="Proteomes" id="UP000677234"/>
    </source>
</evidence>
<dbReference type="KEGG" id="bcop:JD108_21320"/>
<dbReference type="Proteomes" id="UP000595847">
    <property type="component" value="Chromosome"/>
</dbReference>
<evidence type="ECO:0000313" key="6">
    <source>
        <dbReference type="EMBL" id="QUO41411.1"/>
    </source>
</evidence>
<keyword evidence="8" id="KW-1185">Reference proteome</keyword>
<dbReference type="RefSeq" id="WP_198827910.1">
    <property type="nucleotide sequence ID" value="NZ_CP066308.1"/>
</dbReference>
<dbReference type="EMBL" id="CP073708">
    <property type="protein sequence ID" value="QUO41411.1"/>
    <property type="molecule type" value="Genomic_DNA"/>
</dbReference>
<dbReference type="Proteomes" id="UP000677234">
    <property type="component" value="Chromosome"/>
</dbReference>
<keyword evidence="3 5" id="KW-0067">ATP-binding</keyword>
<reference evidence="6" key="2">
    <citation type="submission" date="2021-04" db="EMBL/GenBank/DDBJ databases">
        <title>Brevibacillus composti FJAT-54423, complete genome.</title>
        <authorList>
            <person name="Tang R."/>
        </authorList>
    </citation>
    <scope>NUCLEOTIDE SEQUENCE</scope>
    <source>
        <strain evidence="6">FJAT-54424</strain>
    </source>
</reference>
<name>A0A7T5EKJ6_9BACL</name>